<dbReference type="KEGG" id="pamo:BAR1_07150"/>
<gene>
    <name evidence="4" type="ORF">BAR1_07150</name>
</gene>
<dbReference type="InterPro" id="IPR052910">
    <property type="entry name" value="ABC-Purine-Binding"/>
</dbReference>
<dbReference type="GO" id="GO:0005886">
    <property type="term" value="C:plasma membrane"/>
    <property type="evidence" value="ECO:0007669"/>
    <property type="project" value="InterPro"/>
</dbReference>
<keyword evidence="1 2" id="KW-0732">Signal</keyword>
<evidence type="ECO:0000256" key="2">
    <source>
        <dbReference type="SAM" id="SignalP"/>
    </source>
</evidence>
<dbReference type="OrthoDB" id="9781639at2"/>
<evidence type="ECO:0000313" key="4">
    <source>
        <dbReference type="EMBL" id="AXX97725.1"/>
    </source>
</evidence>
<dbReference type="AlphaFoldDB" id="A0A347UFU7"/>
<evidence type="ECO:0000259" key="3">
    <source>
        <dbReference type="Pfam" id="PF02608"/>
    </source>
</evidence>
<protein>
    <submittedName>
        <fullName evidence="4">BMP family ABC transporter substrate-binding protein</fullName>
    </submittedName>
</protein>
<dbReference type="InterPro" id="IPR003760">
    <property type="entry name" value="PnrA-like"/>
</dbReference>
<dbReference type="PANTHER" id="PTHR43208:SF1">
    <property type="entry name" value="ABC TRANSPORTER SUBSTRATE-BINDING PROTEIN"/>
    <property type="match status" value="1"/>
</dbReference>
<organism evidence="4 5">
    <name type="scientific">Profundibacter amoris</name>
    <dbReference type="NCBI Taxonomy" id="2171755"/>
    <lineage>
        <taxon>Bacteria</taxon>
        <taxon>Pseudomonadati</taxon>
        <taxon>Pseudomonadota</taxon>
        <taxon>Alphaproteobacteria</taxon>
        <taxon>Rhodobacterales</taxon>
        <taxon>Paracoccaceae</taxon>
        <taxon>Profundibacter</taxon>
    </lineage>
</organism>
<keyword evidence="5" id="KW-1185">Reference proteome</keyword>
<dbReference type="Pfam" id="PF02608">
    <property type="entry name" value="Bmp"/>
    <property type="match status" value="1"/>
</dbReference>
<name>A0A347UFU7_9RHOB</name>
<dbReference type="EMBL" id="CP032125">
    <property type="protein sequence ID" value="AXX97725.1"/>
    <property type="molecule type" value="Genomic_DNA"/>
</dbReference>
<dbReference type="PANTHER" id="PTHR43208">
    <property type="entry name" value="ABC TRANSPORTER SUBSTRATE-BINDING PROTEIN"/>
    <property type="match status" value="1"/>
</dbReference>
<dbReference type="RefSeq" id="WP_118942382.1">
    <property type="nucleotide sequence ID" value="NZ_CP032125.1"/>
</dbReference>
<reference evidence="4 5" key="1">
    <citation type="submission" date="2018-09" db="EMBL/GenBank/DDBJ databases">
        <title>Profundibacter amoris BAR1 gen. nov., sp. nov., a new member of the Roseobacter clade isolated at Lokis Castle Vent Field on the Arctic Mid-Oceanic Ridge.</title>
        <authorList>
            <person name="Le Moine Bauer S."/>
            <person name="Sjoeberg A.G."/>
            <person name="L'Haridon S."/>
            <person name="Stokke R."/>
            <person name="Roalkvam I."/>
            <person name="Steen I.H."/>
            <person name="Dahle H."/>
        </authorList>
    </citation>
    <scope>NUCLEOTIDE SEQUENCE [LARGE SCALE GENOMIC DNA]</scope>
    <source>
        <strain evidence="4 5">BAR1</strain>
    </source>
</reference>
<dbReference type="Gene3D" id="3.40.50.2300">
    <property type="match status" value="2"/>
</dbReference>
<feature type="domain" description="ABC transporter substrate-binding protein PnrA-like" evidence="3">
    <location>
        <begin position="26"/>
        <end position="309"/>
    </location>
</feature>
<evidence type="ECO:0000313" key="5">
    <source>
        <dbReference type="Proteomes" id="UP000261704"/>
    </source>
</evidence>
<evidence type="ECO:0000256" key="1">
    <source>
        <dbReference type="ARBA" id="ARBA00022729"/>
    </source>
</evidence>
<feature type="chain" id="PRO_5016773448" evidence="2">
    <location>
        <begin position="23"/>
        <end position="356"/>
    </location>
</feature>
<feature type="signal peptide" evidence="2">
    <location>
        <begin position="1"/>
        <end position="22"/>
    </location>
</feature>
<dbReference type="CDD" id="cd19963">
    <property type="entry name" value="PBP1_BMP-like"/>
    <property type="match status" value="1"/>
</dbReference>
<dbReference type="Proteomes" id="UP000261704">
    <property type="component" value="Chromosome"/>
</dbReference>
<accession>A0A347UFU7</accession>
<proteinExistence type="predicted"/>
<sequence>MRLVATILTALFVMLSSAPTWAQDKPRIAFLYHTPEDTIGWSFEHDRARIEVEEYFGNKIEVSYFWNIAEGDEGEAKMKELAAEGYDLIFATSYGYLNGVLNAAFANPDTKFEHSNGFVRAPNSSTYSIRTYEGRVIQGIVAGNMTKTNKIGYIASYAIPYVIRDINAAFLAARSVNPDVQFEIVWLNTWENHELEAQAARDLIANGADVLMQNTNTIEPMVVAQELGAFSFGQDSDMKAYGPDASLTSSINHWAPYYIDRIQALLDGKWESHDTWGGLASGMLEIGPYSDLIPLRVQAQANDAIAKIKEGRLHPFTGPIRKQDGSGWLAAGETASDSELLTMFFFVEGITGIIPQ</sequence>